<dbReference type="STRING" id="104099.AD949_07640"/>
<dbReference type="PRINTS" id="PR00986">
    <property type="entry name" value="TRNASYNTHVAL"/>
</dbReference>
<dbReference type="InterPro" id="IPR019499">
    <property type="entry name" value="Val-tRNA_synth_tRNA-bd"/>
</dbReference>
<dbReference type="InterPro" id="IPR002300">
    <property type="entry name" value="aa-tRNA-synth_Ia"/>
</dbReference>
<dbReference type="FunFam" id="3.40.50.620:FF:000078">
    <property type="entry name" value="Valine--tRNA ligase, mitochondrial"/>
    <property type="match status" value="1"/>
</dbReference>
<evidence type="ECO:0000259" key="15">
    <source>
        <dbReference type="Pfam" id="PF10458"/>
    </source>
</evidence>
<keyword evidence="9 12" id="KW-0030">Aminoacyl-tRNA synthetase</keyword>
<evidence type="ECO:0000256" key="7">
    <source>
        <dbReference type="ARBA" id="ARBA00022917"/>
    </source>
</evidence>
<feature type="domain" description="Aminoacyl-tRNA synthetase class Ia" evidence="13">
    <location>
        <begin position="18"/>
        <end position="586"/>
    </location>
</feature>
<keyword evidence="6 12" id="KW-0067">ATP-binding</keyword>
<evidence type="ECO:0000256" key="2">
    <source>
        <dbReference type="ARBA" id="ARBA00011245"/>
    </source>
</evidence>
<dbReference type="Gene3D" id="1.10.287.380">
    <property type="entry name" value="Valyl-tRNA synthetase, C-terminal domain"/>
    <property type="match status" value="1"/>
</dbReference>
<comment type="domain">
    <text evidence="12">ValRS has two distinct active sites: one for aminoacylation and one for editing. The misactivated threonine is translocated from the active site to the editing site.</text>
</comment>
<feature type="coiled-coil region" evidence="12">
    <location>
        <begin position="833"/>
        <end position="895"/>
    </location>
</feature>
<comment type="subcellular location">
    <subcellularLocation>
        <location evidence="1 12">Cytoplasm</location>
    </subcellularLocation>
</comment>
<evidence type="ECO:0000313" key="17">
    <source>
        <dbReference type="Proteomes" id="UP000317617"/>
    </source>
</evidence>
<dbReference type="CDD" id="cd00817">
    <property type="entry name" value="ValRS_core"/>
    <property type="match status" value="1"/>
</dbReference>
<evidence type="ECO:0000256" key="11">
    <source>
        <dbReference type="ARBA" id="ARBA00060830"/>
    </source>
</evidence>
<dbReference type="InterPro" id="IPR002303">
    <property type="entry name" value="Valyl-tRNA_ligase"/>
</dbReference>
<dbReference type="InterPro" id="IPR009080">
    <property type="entry name" value="tRNAsynth_Ia_anticodon-bd"/>
</dbReference>
<dbReference type="HAMAP" id="MF_02004">
    <property type="entry name" value="Val_tRNA_synth_type1"/>
    <property type="match status" value="1"/>
</dbReference>
<dbReference type="NCBIfam" id="TIGR00422">
    <property type="entry name" value="valS"/>
    <property type="match status" value="1"/>
</dbReference>
<keyword evidence="8 12" id="KW-0175">Coiled coil</keyword>
<proteinExistence type="inferred from homology"/>
<dbReference type="Gene3D" id="3.40.50.620">
    <property type="entry name" value="HUPs"/>
    <property type="match status" value="2"/>
</dbReference>
<organism evidence="16 17">
    <name type="scientific">Acetobacter orleanensis</name>
    <dbReference type="NCBI Taxonomy" id="104099"/>
    <lineage>
        <taxon>Bacteria</taxon>
        <taxon>Pseudomonadati</taxon>
        <taxon>Pseudomonadota</taxon>
        <taxon>Alphaproteobacteria</taxon>
        <taxon>Acetobacterales</taxon>
        <taxon>Acetobacteraceae</taxon>
        <taxon>Acetobacter</taxon>
    </lineage>
</organism>
<evidence type="ECO:0000259" key="13">
    <source>
        <dbReference type="Pfam" id="PF00133"/>
    </source>
</evidence>
<keyword evidence="4 12" id="KW-0436">Ligase</keyword>
<dbReference type="SUPFAM" id="SSF47323">
    <property type="entry name" value="Anticodon-binding domain of a subclass of class I aminoacyl-tRNA synthetases"/>
    <property type="match status" value="1"/>
</dbReference>
<evidence type="ECO:0000259" key="14">
    <source>
        <dbReference type="Pfam" id="PF08264"/>
    </source>
</evidence>
<keyword evidence="5 12" id="KW-0547">Nucleotide-binding</keyword>
<dbReference type="GO" id="GO:0006438">
    <property type="term" value="P:valyl-tRNA aminoacylation"/>
    <property type="evidence" value="ECO:0007669"/>
    <property type="project" value="UniProtKB-UniRule"/>
</dbReference>
<accession>A0A4Y3TKU0</accession>
<comment type="caution">
    <text evidence="16">The sequence shown here is derived from an EMBL/GenBank/DDBJ whole genome shotgun (WGS) entry which is preliminary data.</text>
</comment>
<evidence type="ECO:0000256" key="10">
    <source>
        <dbReference type="ARBA" id="ARBA00047552"/>
    </source>
</evidence>
<evidence type="ECO:0000256" key="1">
    <source>
        <dbReference type="ARBA" id="ARBA00004496"/>
    </source>
</evidence>
<dbReference type="PROSITE" id="PS00178">
    <property type="entry name" value="AA_TRNA_LIGASE_I"/>
    <property type="match status" value="1"/>
</dbReference>
<keyword evidence="17" id="KW-1185">Reference proteome</keyword>
<dbReference type="InterPro" id="IPR001412">
    <property type="entry name" value="aa-tRNA-synth_I_CS"/>
</dbReference>
<dbReference type="GO" id="GO:0004832">
    <property type="term" value="F:valine-tRNA ligase activity"/>
    <property type="evidence" value="ECO:0007669"/>
    <property type="project" value="UniProtKB-UniRule"/>
</dbReference>
<feature type="short sequence motif" description="'KMSKS' region" evidence="12">
    <location>
        <begin position="547"/>
        <end position="551"/>
    </location>
</feature>
<dbReference type="GO" id="GO:0005524">
    <property type="term" value="F:ATP binding"/>
    <property type="evidence" value="ECO:0007669"/>
    <property type="project" value="UniProtKB-UniRule"/>
</dbReference>
<feature type="binding site" evidence="12">
    <location>
        <position position="550"/>
    </location>
    <ligand>
        <name>ATP</name>
        <dbReference type="ChEBI" id="CHEBI:30616"/>
    </ligand>
</feature>
<comment type="similarity">
    <text evidence="11 12">Belongs to the class-I aminoacyl-tRNA synthetase family. ValS type 1 subfamily.</text>
</comment>
<dbReference type="InterPro" id="IPR009008">
    <property type="entry name" value="Val/Leu/Ile-tRNA-synth_edit"/>
</dbReference>
<dbReference type="PANTHER" id="PTHR11946">
    <property type="entry name" value="VALYL-TRNA SYNTHETASES"/>
    <property type="match status" value="1"/>
</dbReference>
<evidence type="ECO:0000256" key="4">
    <source>
        <dbReference type="ARBA" id="ARBA00022598"/>
    </source>
</evidence>
<feature type="domain" description="Methionyl/Valyl/Leucyl/Isoleucyl-tRNA synthetase anticodon-binding" evidence="14">
    <location>
        <begin position="630"/>
        <end position="777"/>
    </location>
</feature>
<evidence type="ECO:0000256" key="12">
    <source>
        <dbReference type="HAMAP-Rule" id="MF_02004"/>
    </source>
</evidence>
<protein>
    <recommendedName>
        <fullName evidence="12">Valine--tRNA ligase</fullName>
        <ecNumber evidence="12">6.1.1.9</ecNumber>
    </recommendedName>
    <alternativeName>
        <fullName evidence="12">Valyl-tRNA synthetase</fullName>
        <shortName evidence="12">ValRS</shortName>
    </alternativeName>
</protein>
<reference evidence="16 17" key="1">
    <citation type="submission" date="2019-06" db="EMBL/GenBank/DDBJ databases">
        <title>Whole genome shotgun sequence of Acetobacter orleanensis NBRC 13752.</title>
        <authorList>
            <person name="Hosoyama A."/>
            <person name="Uohara A."/>
            <person name="Ohji S."/>
            <person name="Ichikawa N."/>
        </authorList>
    </citation>
    <scope>NUCLEOTIDE SEQUENCE [LARGE SCALE GENOMIC DNA]</scope>
    <source>
        <strain evidence="16 17">NBRC 13752</strain>
    </source>
</reference>
<name>A0A4Y3TKU0_9PROT</name>
<evidence type="ECO:0000256" key="8">
    <source>
        <dbReference type="ARBA" id="ARBA00023054"/>
    </source>
</evidence>
<dbReference type="EMBL" id="BJMU01000001">
    <property type="protein sequence ID" value="GEB81570.1"/>
    <property type="molecule type" value="Genomic_DNA"/>
</dbReference>
<sequence>MDIMLNKTFEPAETEKKLYDLWESEKAFSADPQSDRPSFTIMIPPPNVTGTLHMGHALTMTLQDTLVRWKRMQGFDTLWQPGTDHAGIATQMVVERALAAENTTRQEMGRDAFVQRVWKWKEESGGGITRQLRRLGASLDWPRERFTMDEGLSRAVKEVFVTLYKEGLIYRDRRLVNWDPMFRSAISDLEVESKDVAGKLWYIRYPVEGKPGETITVATTRPETMLGDVAVAVHPEDERYAALVGQSVRLPLTGRLIPIVADLHSDPEKGTGAVKITPAHDFNDFEVGRRHNLPMLSVLDEQACVILDEIVDELASVEGLSDPAFVKSLAGLSREDARKTIVAELERLEWLEKIEPHRHQVPHAERGGAVIEPRLTTQWYCDAGKLAGPAIEAVTSGKISFVPKQWENTFFAWMRDIQPWCISRQLWWGHRIPAWYGPDGQVFVAHDDADAQKQADAHYGRTETLTQDEDVLDTWFSSGLWPFSTLGWPDKTPELARYYPTDVLVTGFDIIFFWVARMIMMGQHFMHDVPFRDIFIHGLVRDERGQKMSKSKGNGIDPLELIDDYGADALRFTICALTGIGRDVKLGRKKVEDYRAFVTKIWNAARFCEMNGVKAQADFDPQSVTSALGKWIIAEAATAIQDVTKALEAYRFDDYALSCYRFVWNRFCDWFLEFAKPVFASDDAAEAAEIRAVAAYVLGVTLRLLQPVMPFVTDELWTEFGFGKQGSLISEAWPKPVSLAGADEARAECDHIIRLISEIRTVRAEMNVPPSQKAPVFLQDAAPETLQRAERWQEAIGRMARVSHVAAQQGDVPRGSAQAVVDEATLIIPLEGLIDLQAEQDRLKKELARADDEIAKTDKKLGNENFVSRAKPEIVQEMRERLEAQQGESMRLKAALARIA</sequence>
<dbReference type="Proteomes" id="UP000317617">
    <property type="component" value="Unassembled WGS sequence"/>
</dbReference>
<dbReference type="GO" id="GO:0002161">
    <property type="term" value="F:aminoacyl-tRNA deacylase activity"/>
    <property type="evidence" value="ECO:0007669"/>
    <property type="project" value="InterPro"/>
</dbReference>
<comment type="domain">
    <text evidence="12">The C-terminal coiled-coil domain is crucial for aminoacylation activity.</text>
</comment>
<gene>
    <name evidence="12 16" type="primary">valS</name>
    <name evidence="16" type="ORF">AOR01nite_00470</name>
</gene>
<dbReference type="InterPro" id="IPR010978">
    <property type="entry name" value="tRNA-bd_arm"/>
</dbReference>
<dbReference type="AlphaFoldDB" id="A0A4Y3TKU0"/>
<dbReference type="Pfam" id="PF10458">
    <property type="entry name" value="Val_tRNA-synt_C"/>
    <property type="match status" value="1"/>
</dbReference>
<dbReference type="GO" id="GO:0005829">
    <property type="term" value="C:cytosol"/>
    <property type="evidence" value="ECO:0007669"/>
    <property type="project" value="TreeGrafter"/>
</dbReference>
<evidence type="ECO:0000256" key="6">
    <source>
        <dbReference type="ARBA" id="ARBA00022840"/>
    </source>
</evidence>
<dbReference type="InterPro" id="IPR033705">
    <property type="entry name" value="Anticodon_Ia_Val"/>
</dbReference>
<dbReference type="Gene3D" id="1.10.730.10">
    <property type="entry name" value="Isoleucyl-tRNA Synthetase, Domain 1"/>
    <property type="match status" value="1"/>
</dbReference>
<dbReference type="NCBIfam" id="NF004349">
    <property type="entry name" value="PRK05729.1"/>
    <property type="match status" value="1"/>
</dbReference>
<dbReference type="SUPFAM" id="SSF52374">
    <property type="entry name" value="Nucleotidylyl transferase"/>
    <property type="match status" value="1"/>
</dbReference>
<keyword evidence="3 12" id="KW-0963">Cytoplasm</keyword>
<dbReference type="FunFam" id="1.10.287.380:FF:000001">
    <property type="entry name" value="Valine--tRNA ligase"/>
    <property type="match status" value="1"/>
</dbReference>
<evidence type="ECO:0000256" key="5">
    <source>
        <dbReference type="ARBA" id="ARBA00022741"/>
    </source>
</evidence>
<dbReference type="FunFam" id="3.40.50.620:FF:000032">
    <property type="entry name" value="Valine--tRNA ligase"/>
    <property type="match status" value="1"/>
</dbReference>
<dbReference type="InterPro" id="IPR013155">
    <property type="entry name" value="M/V/L/I-tRNA-synth_anticd-bd"/>
</dbReference>
<dbReference type="InterPro" id="IPR014729">
    <property type="entry name" value="Rossmann-like_a/b/a_fold"/>
</dbReference>
<dbReference type="Pfam" id="PF00133">
    <property type="entry name" value="tRNA-synt_1"/>
    <property type="match status" value="1"/>
</dbReference>
<comment type="function">
    <text evidence="12">Catalyzes the attachment of valine to tRNA(Val). As ValRS can inadvertently accommodate and process structurally similar amino acids such as threonine, to avoid such errors, it has a 'posttransfer' editing activity that hydrolyzes mischarged Thr-tRNA(Val) in a tRNA-dependent manner.</text>
</comment>
<keyword evidence="7 12" id="KW-0648">Protein biosynthesis</keyword>
<dbReference type="SUPFAM" id="SSF46589">
    <property type="entry name" value="tRNA-binding arm"/>
    <property type="match status" value="1"/>
</dbReference>
<dbReference type="Gene3D" id="3.90.740.10">
    <property type="entry name" value="Valyl/Leucyl/Isoleucyl-tRNA synthetase, editing domain"/>
    <property type="match status" value="1"/>
</dbReference>
<dbReference type="CDD" id="cd07962">
    <property type="entry name" value="Anticodon_Ia_Val"/>
    <property type="match status" value="1"/>
</dbReference>
<comment type="subunit">
    <text evidence="2 12">Monomer.</text>
</comment>
<dbReference type="EC" id="6.1.1.9" evidence="12"/>
<evidence type="ECO:0000256" key="9">
    <source>
        <dbReference type="ARBA" id="ARBA00023146"/>
    </source>
</evidence>
<dbReference type="SUPFAM" id="SSF50677">
    <property type="entry name" value="ValRS/IleRS/LeuRS editing domain"/>
    <property type="match status" value="1"/>
</dbReference>
<dbReference type="PANTHER" id="PTHR11946:SF93">
    <property type="entry name" value="VALINE--TRNA LIGASE, CHLOROPLASTIC_MITOCHONDRIAL 2"/>
    <property type="match status" value="1"/>
</dbReference>
<comment type="catalytic activity">
    <reaction evidence="10 12">
        <text>tRNA(Val) + L-valine + ATP = L-valyl-tRNA(Val) + AMP + diphosphate</text>
        <dbReference type="Rhea" id="RHEA:10704"/>
        <dbReference type="Rhea" id="RHEA-COMP:9672"/>
        <dbReference type="Rhea" id="RHEA-COMP:9708"/>
        <dbReference type="ChEBI" id="CHEBI:30616"/>
        <dbReference type="ChEBI" id="CHEBI:33019"/>
        <dbReference type="ChEBI" id="CHEBI:57762"/>
        <dbReference type="ChEBI" id="CHEBI:78442"/>
        <dbReference type="ChEBI" id="CHEBI:78537"/>
        <dbReference type="ChEBI" id="CHEBI:456215"/>
        <dbReference type="EC" id="6.1.1.9"/>
    </reaction>
</comment>
<feature type="domain" description="Valyl-tRNA synthetase tRNA-binding arm" evidence="15">
    <location>
        <begin position="835"/>
        <end position="899"/>
    </location>
</feature>
<evidence type="ECO:0000256" key="3">
    <source>
        <dbReference type="ARBA" id="ARBA00022490"/>
    </source>
</evidence>
<dbReference type="Pfam" id="PF08264">
    <property type="entry name" value="Anticodon_1"/>
    <property type="match status" value="1"/>
</dbReference>
<evidence type="ECO:0000313" key="16">
    <source>
        <dbReference type="EMBL" id="GEB81570.1"/>
    </source>
</evidence>
<feature type="short sequence motif" description="'HIGH' region" evidence="12">
    <location>
        <begin position="46"/>
        <end position="56"/>
    </location>
</feature>
<dbReference type="InterPro" id="IPR037118">
    <property type="entry name" value="Val-tRNA_synth_C_sf"/>
</dbReference>